<comment type="subcellular location">
    <subcellularLocation>
        <location evidence="1">Cell membrane</location>
        <topology evidence="1">Multi-pass membrane protein</topology>
    </subcellularLocation>
</comment>
<dbReference type="Proteomes" id="UP001055303">
    <property type="component" value="Unassembled WGS sequence"/>
</dbReference>
<dbReference type="EMBL" id="BPQI01000039">
    <property type="protein sequence ID" value="GJD55764.1"/>
    <property type="molecule type" value="Genomic_DNA"/>
</dbReference>
<evidence type="ECO:0000256" key="5">
    <source>
        <dbReference type="ARBA" id="ARBA00022519"/>
    </source>
</evidence>
<keyword evidence="9" id="KW-0406">Ion transport</keyword>
<keyword evidence="7" id="KW-0862">Zinc</keyword>
<dbReference type="EMBL" id="CABFVH010000073">
    <property type="protein sequence ID" value="VUF15841.1"/>
    <property type="molecule type" value="Genomic_DNA"/>
</dbReference>
<protein>
    <submittedName>
        <fullName evidence="13">Zinc transport protein ZntB</fullName>
    </submittedName>
</protein>
<evidence type="ECO:0000256" key="9">
    <source>
        <dbReference type="ARBA" id="ARBA00023065"/>
    </source>
</evidence>
<reference evidence="13 14" key="1">
    <citation type="submission" date="2019-06" db="EMBL/GenBank/DDBJ databases">
        <authorList>
            <person name="Rodrigo-Torres L."/>
            <person name="Arahal R. D."/>
            <person name="Lucena T."/>
        </authorList>
    </citation>
    <scope>NUCLEOTIDE SEQUENCE [LARGE SCALE GENOMIC DNA]</scope>
    <source>
        <strain evidence="13 14">SW08-7</strain>
    </source>
</reference>
<dbReference type="InterPro" id="IPR002523">
    <property type="entry name" value="MgTranspt_CorA/ZnTranspt_ZntB"/>
</dbReference>
<evidence type="ECO:0000256" key="8">
    <source>
        <dbReference type="ARBA" id="ARBA00022989"/>
    </source>
</evidence>
<dbReference type="Pfam" id="PF01544">
    <property type="entry name" value="CorA"/>
    <property type="match status" value="1"/>
</dbReference>
<dbReference type="PANTHER" id="PTHR46494">
    <property type="entry name" value="CORA FAMILY METAL ION TRANSPORTER (EUROFUNG)"/>
    <property type="match status" value="1"/>
</dbReference>
<proteinExistence type="inferred from homology"/>
<evidence type="ECO:0000256" key="2">
    <source>
        <dbReference type="ARBA" id="ARBA00009765"/>
    </source>
</evidence>
<dbReference type="GO" id="GO:0015095">
    <property type="term" value="F:magnesium ion transmembrane transporter activity"/>
    <property type="evidence" value="ECO:0007669"/>
    <property type="project" value="TreeGrafter"/>
</dbReference>
<name>A0A564G8H4_9HYPH</name>
<evidence type="ECO:0000256" key="6">
    <source>
        <dbReference type="ARBA" id="ARBA00022692"/>
    </source>
</evidence>
<evidence type="ECO:0000256" key="10">
    <source>
        <dbReference type="ARBA" id="ARBA00023136"/>
    </source>
</evidence>
<keyword evidence="10 11" id="KW-0472">Membrane</keyword>
<feature type="transmembrane region" description="Helical" evidence="11">
    <location>
        <begin position="316"/>
        <end position="335"/>
    </location>
</feature>
<keyword evidence="15" id="KW-1185">Reference proteome</keyword>
<dbReference type="InterPro" id="IPR045863">
    <property type="entry name" value="CorA_TM1_TM2"/>
</dbReference>
<evidence type="ECO:0000313" key="13">
    <source>
        <dbReference type="EMBL" id="VUF15841.1"/>
    </source>
</evidence>
<keyword evidence="5" id="KW-0997">Cell inner membrane</keyword>
<reference evidence="12" key="2">
    <citation type="journal article" date="2021" name="Front. Microbiol.">
        <title>Comprehensive Comparative Genomics and Phenotyping of Methylobacterium Species.</title>
        <authorList>
            <person name="Alessa O."/>
            <person name="Ogura Y."/>
            <person name="Fujitani Y."/>
            <person name="Takami H."/>
            <person name="Hayashi T."/>
            <person name="Sahin N."/>
            <person name="Tani A."/>
        </authorList>
    </citation>
    <scope>NUCLEOTIDE SEQUENCE</scope>
    <source>
        <strain evidence="12">DSM 22415</strain>
    </source>
</reference>
<evidence type="ECO:0000256" key="3">
    <source>
        <dbReference type="ARBA" id="ARBA00022448"/>
    </source>
</evidence>
<evidence type="ECO:0000256" key="4">
    <source>
        <dbReference type="ARBA" id="ARBA00022475"/>
    </source>
</evidence>
<keyword evidence="6 11" id="KW-0812">Transmembrane</keyword>
<dbReference type="GO" id="GO:0000287">
    <property type="term" value="F:magnesium ion binding"/>
    <property type="evidence" value="ECO:0007669"/>
    <property type="project" value="TreeGrafter"/>
</dbReference>
<accession>A0A564G8H4</accession>
<dbReference type="SUPFAM" id="SSF143865">
    <property type="entry name" value="CorA soluble domain-like"/>
    <property type="match status" value="1"/>
</dbReference>
<keyword evidence="4" id="KW-1003">Cell membrane</keyword>
<organism evidence="13 14">
    <name type="scientific">Methylobacterium dankookense</name>
    <dbReference type="NCBI Taxonomy" id="560405"/>
    <lineage>
        <taxon>Bacteria</taxon>
        <taxon>Pseudomonadati</taxon>
        <taxon>Pseudomonadota</taxon>
        <taxon>Alphaproteobacteria</taxon>
        <taxon>Hyphomicrobiales</taxon>
        <taxon>Methylobacteriaceae</taxon>
        <taxon>Methylobacterium</taxon>
    </lineage>
</organism>
<dbReference type="InterPro" id="IPR045861">
    <property type="entry name" value="CorA_cytoplasmic_dom"/>
</dbReference>
<dbReference type="GO" id="GO:0005886">
    <property type="term" value="C:plasma membrane"/>
    <property type="evidence" value="ECO:0007669"/>
    <property type="project" value="UniProtKB-SubCell"/>
</dbReference>
<dbReference type="Gene3D" id="1.20.58.340">
    <property type="entry name" value="Magnesium transport protein CorA, transmembrane region"/>
    <property type="match status" value="2"/>
</dbReference>
<dbReference type="GO" id="GO:0015087">
    <property type="term" value="F:cobalt ion transmembrane transporter activity"/>
    <property type="evidence" value="ECO:0007669"/>
    <property type="project" value="TreeGrafter"/>
</dbReference>
<dbReference type="PANTHER" id="PTHR46494:SF3">
    <property type="entry name" value="ZINC TRANSPORT PROTEIN ZNTB"/>
    <property type="match status" value="1"/>
</dbReference>
<evidence type="ECO:0000256" key="1">
    <source>
        <dbReference type="ARBA" id="ARBA00004651"/>
    </source>
</evidence>
<evidence type="ECO:0000313" key="12">
    <source>
        <dbReference type="EMBL" id="GJD55764.1"/>
    </source>
</evidence>
<keyword evidence="8 11" id="KW-1133">Transmembrane helix</keyword>
<evidence type="ECO:0000313" key="14">
    <source>
        <dbReference type="Proteomes" id="UP000401717"/>
    </source>
</evidence>
<keyword evidence="3" id="KW-0813">Transport</keyword>
<dbReference type="RefSeq" id="WP_238178848.1">
    <property type="nucleotide sequence ID" value="NZ_BPQI01000039.1"/>
</dbReference>
<feature type="transmembrane region" description="Helical" evidence="11">
    <location>
        <begin position="284"/>
        <end position="304"/>
    </location>
</feature>
<dbReference type="Gene3D" id="3.30.460.20">
    <property type="entry name" value="CorA soluble domain-like"/>
    <property type="match status" value="1"/>
</dbReference>
<dbReference type="GO" id="GO:0050897">
    <property type="term" value="F:cobalt ion binding"/>
    <property type="evidence" value="ECO:0007669"/>
    <property type="project" value="TreeGrafter"/>
</dbReference>
<evidence type="ECO:0000313" key="15">
    <source>
        <dbReference type="Proteomes" id="UP001055303"/>
    </source>
</evidence>
<dbReference type="Proteomes" id="UP000401717">
    <property type="component" value="Unassembled WGS sequence"/>
</dbReference>
<dbReference type="SUPFAM" id="SSF144083">
    <property type="entry name" value="Magnesium transport protein CorA, transmembrane region"/>
    <property type="match status" value="1"/>
</dbReference>
<comment type="similarity">
    <text evidence="2">Belongs to the CorA metal ion transporter (MIT) (TC 1.A.35) family.</text>
</comment>
<reference evidence="12" key="3">
    <citation type="submission" date="2021-08" db="EMBL/GenBank/DDBJ databases">
        <authorList>
            <person name="Tani A."/>
            <person name="Ola A."/>
            <person name="Ogura Y."/>
            <person name="Katsura K."/>
            <person name="Hayashi T."/>
        </authorList>
    </citation>
    <scope>NUCLEOTIDE SEQUENCE</scope>
    <source>
        <strain evidence="12">DSM 22415</strain>
    </source>
</reference>
<gene>
    <name evidence="13" type="primary">zntB</name>
    <name evidence="12" type="ORF">IFDJLNFL_1651</name>
    <name evidence="13" type="ORF">MTDSW087_05589</name>
</gene>
<dbReference type="AlphaFoldDB" id="A0A564G8H4"/>
<sequence length="349" mass="37310">MIGAVAHLLCDEPALPGLIWAMRFDRAGRGRLLGHDEAVPAPGSFGEGFVWLHVNLNDARLAGLAAEGRLGPPALVSAAFAADPHQRVAVEGDHVGGVIADLAMADRDGGGGPAAEAGGRLHFVMGRDFLVSGRRHPIRGPEASRDAAAEGQSLAGPVALLEHLVGHVVAAMAATGTRLSDELDEIEDHILEERIRDESRRLGPIRRDAVRLHRQLLGLRSVFHRLEADVDLDDPVARVTAARVAQRLDALDRDMVVLADRSRLLQEELSAHLARQSNRQLHTLSVLTALFLPPTLVTGLFGMNTKGLPLSDNEDGSTVAIAIAVVSAVAVFLLIRRLGLQEGRERKAS</sequence>
<evidence type="ECO:0000256" key="7">
    <source>
        <dbReference type="ARBA" id="ARBA00022833"/>
    </source>
</evidence>
<evidence type="ECO:0000256" key="11">
    <source>
        <dbReference type="SAM" id="Phobius"/>
    </source>
</evidence>